<organism evidence="5 6">
    <name type="scientific">Vogesella aquatica</name>
    <dbReference type="NCBI Taxonomy" id="2984206"/>
    <lineage>
        <taxon>Bacteria</taxon>
        <taxon>Pseudomonadati</taxon>
        <taxon>Pseudomonadota</taxon>
        <taxon>Betaproteobacteria</taxon>
        <taxon>Neisseriales</taxon>
        <taxon>Chromobacteriaceae</taxon>
        <taxon>Vogesella</taxon>
    </lineage>
</organism>
<comment type="similarity">
    <text evidence="1">Belongs to the bacterial solute-binding protein 7 family.</text>
</comment>
<evidence type="ECO:0000313" key="5">
    <source>
        <dbReference type="EMBL" id="MDC7716702.1"/>
    </source>
</evidence>
<keyword evidence="6" id="KW-1185">Reference proteome</keyword>
<dbReference type="NCBIfam" id="NF037995">
    <property type="entry name" value="TRAP_S1"/>
    <property type="match status" value="1"/>
</dbReference>
<dbReference type="Gene3D" id="3.40.190.170">
    <property type="entry name" value="Bacterial extracellular solute-binding protein, family 7"/>
    <property type="match status" value="1"/>
</dbReference>
<dbReference type="RefSeq" id="WP_272751097.1">
    <property type="nucleotide sequence ID" value="NZ_JAQQLF010000006.1"/>
</dbReference>
<proteinExistence type="inferred from homology"/>
<evidence type="ECO:0000256" key="4">
    <source>
        <dbReference type="SAM" id="SignalP"/>
    </source>
</evidence>
<evidence type="ECO:0000313" key="6">
    <source>
        <dbReference type="Proteomes" id="UP001219956"/>
    </source>
</evidence>
<dbReference type="InterPro" id="IPR004682">
    <property type="entry name" value="TRAP_DctP"/>
</dbReference>
<dbReference type="Pfam" id="PF03480">
    <property type="entry name" value="DctP"/>
    <property type="match status" value="1"/>
</dbReference>
<gene>
    <name evidence="5" type="ORF">PQU95_05670</name>
</gene>
<dbReference type="Proteomes" id="UP001219956">
    <property type="component" value="Unassembled WGS sequence"/>
</dbReference>
<keyword evidence="3 4" id="KW-0732">Signal</keyword>
<dbReference type="NCBIfam" id="TIGR00787">
    <property type="entry name" value="dctP"/>
    <property type="match status" value="1"/>
</dbReference>
<reference evidence="5 6" key="1">
    <citation type="submission" date="2023-01" db="EMBL/GenBank/DDBJ databases">
        <title>Novel species of the genus Vogesella isolated from rivers.</title>
        <authorList>
            <person name="Lu H."/>
        </authorList>
    </citation>
    <scope>NUCLEOTIDE SEQUENCE [LARGE SCALE GENOMIC DNA]</scope>
    <source>
        <strain evidence="5 6">DC21W</strain>
    </source>
</reference>
<dbReference type="PANTHER" id="PTHR33376">
    <property type="match status" value="1"/>
</dbReference>
<comment type="caution">
    <text evidence="5">The sequence shown here is derived from an EMBL/GenBank/DDBJ whole genome shotgun (WGS) entry which is preliminary data.</text>
</comment>
<name>A0ABT5IW31_9NEIS</name>
<evidence type="ECO:0000256" key="2">
    <source>
        <dbReference type="ARBA" id="ARBA00022448"/>
    </source>
</evidence>
<dbReference type="InterPro" id="IPR018389">
    <property type="entry name" value="DctP_fam"/>
</dbReference>
<dbReference type="PIRSF" id="PIRSF006470">
    <property type="entry name" value="DctB"/>
    <property type="match status" value="1"/>
</dbReference>
<accession>A0ABT5IW31</accession>
<evidence type="ECO:0000256" key="1">
    <source>
        <dbReference type="ARBA" id="ARBA00009023"/>
    </source>
</evidence>
<dbReference type="InterPro" id="IPR038404">
    <property type="entry name" value="TRAP_DctP_sf"/>
</dbReference>
<keyword evidence="2" id="KW-0813">Transport</keyword>
<dbReference type="EMBL" id="JAQQLF010000006">
    <property type="protein sequence ID" value="MDC7716702.1"/>
    <property type="molecule type" value="Genomic_DNA"/>
</dbReference>
<protein>
    <submittedName>
        <fullName evidence="5">TRAP transporter substrate-binding protein</fullName>
    </submittedName>
</protein>
<evidence type="ECO:0000256" key="3">
    <source>
        <dbReference type="ARBA" id="ARBA00022729"/>
    </source>
</evidence>
<sequence length="332" mass="36998">MKRITLSLPFALAMGLLGNTCASAAEPIVIKLSHVVATDTSKGQGAEQFKKLAEARTKGRVQVQIFPNSQLYKDKEELEALQLGAVQMLIPSLSKFGPLGVKEFEVFDLPFLFRSFTDVHKITDGPLGRRILASLEPRGVKGLAFWDNGFKLMSANKPLLQPADVKGVKLRIQSSKVLEAQMRTLGALPQVMAFSEVYQALQTGVIDGTEQTPTQSYSQRFHEVQKHYATTNHGYLGYAVVVNKPFWDKLPPDIRSTLEGAMRDTTTYVNQLTQQENIDDLKQIATSGKASVTQLTPQQREAWRQAMLPTYKEVASRLPQPLLEDIRQQLAR</sequence>
<dbReference type="PANTHER" id="PTHR33376:SF7">
    <property type="entry name" value="C4-DICARBOXYLATE-BINDING PROTEIN DCTB"/>
    <property type="match status" value="1"/>
</dbReference>
<feature type="chain" id="PRO_5045369273" evidence="4">
    <location>
        <begin position="25"/>
        <end position="332"/>
    </location>
</feature>
<dbReference type="CDD" id="cd13674">
    <property type="entry name" value="PBP2_TRAP_SBP_like_1"/>
    <property type="match status" value="1"/>
</dbReference>
<feature type="signal peptide" evidence="4">
    <location>
        <begin position="1"/>
        <end position="24"/>
    </location>
</feature>